<comment type="similarity">
    <text evidence="2">Belongs to the glutamine synthetase family.</text>
</comment>
<dbReference type="EMBL" id="CABFNS010000865">
    <property type="protein sequence ID" value="VUC33555.1"/>
    <property type="molecule type" value="Genomic_DNA"/>
</dbReference>
<keyword evidence="3" id="KW-1133">Transmembrane helix</keyword>
<keyword evidence="3" id="KW-0812">Transmembrane</keyword>
<dbReference type="PANTHER" id="PTHR43785">
    <property type="entry name" value="GAMMA-GLUTAMYLPUTRESCINE SYNTHETASE"/>
    <property type="match status" value="1"/>
</dbReference>
<evidence type="ECO:0000313" key="6">
    <source>
        <dbReference type="Proteomes" id="UP000766486"/>
    </source>
</evidence>
<accession>A0ABY6UQF2</accession>
<evidence type="ECO:0000313" key="5">
    <source>
        <dbReference type="EMBL" id="VUC33555.1"/>
    </source>
</evidence>
<protein>
    <recommendedName>
        <fullName evidence="4">GS catalytic domain-containing protein</fullName>
    </recommendedName>
</protein>
<dbReference type="Pfam" id="PF00120">
    <property type="entry name" value="Gln-synt_C"/>
    <property type="match status" value="1"/>
</dbReference>
<dbReference type="SUPFAM" id="SSF55931">
    <property type="entry name" value="Glutamine synthetase/guanido kinase"/>
    <property type="match status" value="1"/>
</dbReference>
<reference evidence="5 6" key="1">
    <citation type="submission" date="2019-06" db="EMBL/GenBank/DDBJ databases">
        <authorList>
            <person name="Broberg M."/>
        </authorList>
    </citation>
    <scope>NUCLEOTIDE SEQUENCE [LARGE SCALE GENOMIC DNA]</scope>
</reference>
<dbReference type="InterPro" id="IPR014746">
    <property type="entry name" value="Gln_synth/guanido_kin_cat_dom"/>
</dbReference>
<dbReference type="PANTHER" id="PTHR43785:SF2">
    <property type="entry name" value="TYPE-1 GLUTAMINE SYNTHETASE 1"/>
    <property type="match status" value="1"/>
</dbReference>
<name>A0ABY6UQF2_BIOOC</name>
<dbReference type="Proteomes" id="UP000766486">
    <property type="component" value="Unassembled WGS sequence"/>
</dbReference>
<keyword evidence="1" id="KW-0436">Ligase</keyword>
<gene>
    <name evidence="5" type="ORF">CLO192961_LOCUS354609</name>
</gene>
<feature type="domain" description="GS catalytic" evidence="4">
    <location>
        <begin position="5"/>
        <end position="107"/>
    </location>
</feature>
<evidence type="ECO:0000256" key="3">
    <source>
        <dbReference type="SAM" id="Phobius"/>
    </source>
</evidence>
<keyword evidence="6" id="KW-1185">Reference proteome</keyword>
<feature type="transmembrane region" description="Helical" evidence="3">
    <location>
        <begin position="15"/>
        <end position="33"/>
    </location>
</feature>
<dbReference type="Gene3D" id="3.30.590.10">
    <property type="entry name" value="Glutamine synthetase/guanido kinase, catalytic domain"/>
    <property type="match status" value="1"/>
</dbReference>
<dbReference type="InterPro" id="IPR008146">
    <property type="entry name" value="Gln_synth_cat_dom"/>
</dbReference>
<evidence type="ECO:0000256" key="2">
    <source>
        <dbReference type="RuleBase" id="RU000384"/>
    </source>
</evidence>
<evidence type="ECO:0000259" key="4">
    <source>
        <dbReference type="Pfam" id="PF00120"/>
    </source>
</evidence>
<organism evidence="5 6">
    <name type="scientific">Bionectria ochroleuca</name>
    <name type="common">Gliocladium roseum</name>
    <dbReference type="NCBI Taxonomy" id="29856"/>
    <lineage>
        <taxon>Eukaryota</taxon>
        <taxon>Fungi</taxon>
        <taxon>Dikarya</taxon>
        <taxon>Ascomycota</taxon>
        <taxon>Pezizomycotina</taxon>
        <taxon>Sordariomycetes</taxon>
        <taxon>Hypocreomycetidae</taxon>
        <taxon>Hypocreales</taxon>
        <taxon>Bionectriaceae</taxon>
        <taxon>Clonostachys</taxon>
    </lineage>
</organism>
<evidence type="ECO:0000256" key="1">
    <source>
        <dbReference type="ARBA" id="ARBA00022598"/>
    </source>
</evidence>
<proteinExistence type="inferred from homology"/>
<keyword evidence="3" id="KW-0472">Membrane</keyword>
<feature type="non-terminal residue" evidence="5">
    <location>
        <position position="1"/>
    </location>
</feature>
<sequence length="122" mass="13644">KIGGSHWEVKCMDGIANPYLALAAIVSAGTMGYREKRELAWKDCGTRVPAALTQGERDALGIVSRFPGSLEDALDELGRDEELVDELGAELVERYVAVKEAELKLLTDMDGEERKRWIMERY</sequence>
<comment type="caution">
    <text evidence="5">The sequence shown here is derived from an EMBL/GenBank/DDBJ whole genome shotgun (WGS) entry which is preliminary data.</text>
</comment>